<dbReference type="EC" id="2.7.13.3" evidence="2"/>
<dbReference type="InterPro" id="IPR003661">
    <property type="entry name" value="HisK_dim/P_dom"/>
</dbReference>
<evidence type="ECO:0000256" key="6">
    <source>
        <dbReference type="ARBA" id="ARBA00022777"/>
    </source>
</evidence>
<proteinExistence type="predicted"/>
<evidence type="ECO:0000259" key="10">
    <source>
        <dbReference type="PROSITE" id="PS50109"/>
    </source>
</evidence>
<keyword evidence="3" id="KW-0597">Phosphoprotein</keyword>
<keyword evidence="7" id="KW-0067">ATP-binding</keyword>
<keyword evidence="9" id="KW-1133">Transmembrane helix</keyword>
<dbReference type="SUPFAM" id="SSF47384">
    <property type="entry name" value="Homodimeric domain of signal transducing histidine kinase"/>
    <property type="match status" value="1"/>
</dbReference>
<feature type="domain" description="Histidine kinase" evidence="10">
    <location>
        <begin position="195"/>
        <end position="394"/>
    </location>
</feature>
<dbReference type="InterPro" id="IPR005467">
    <property type="entry name" value="His_kinase_dom"/>
</dbReference>
<evidence type="ECO:0000256" key="8">
    <source>
        <dbReference type="ARBA" id="ARBA00023012"/>
    </source>
</evidence>
<dbReference type="Proteomes" id="UP000483286">
    <property type="component" value="Unassembled WGS sequence"/>
</dbReference>
<keyword evidence="4" id="KW-0808">Transferase</keyword>
<comment type="caution">
    <text evidence="11">The sequence shown here is derived from an EMBL/GenBank/DDBJ whole genome shotgun (WGS) entry which is preliminary data.</text>
</comment>
<dbReference type="Gene3D" id="3.30.565.10">
    <property type="entry name" value="Histidine kinase-like ATPase, C-terminal domain"/>
    <property type="match status" value="1"/>
</dbReference>
<evidence type="ECO:0000256" key="7">
    <source>
        <dbReference type="ARBA" id="ARBA00022840"/>
    </source>
</evidence>
<keyword evidence="9" id="KW-0812">Transmembrane</keyword>
<dbReference type="Gene3D" id="1.10.287.130">
    <property type="match status" value="1"/>
</dbReference>
<dbReference type="EMBL" id="WQLB01000007">
    <property type="protein sequence ID" value="MVN86546.1"/>
    <property type="molecule type" value="Genomic_DNA"/>
</dbReference>
<dbReference type="InterPro" id="IPR036097">
    <property type="entry name" value="HisK_dim/P_sf"/>
</dbReference>
<dbReference type="InterPro" id="IPR050351">
    <property type="entry name" value="BphY/WalK/GraS-like"/>
</dbReference>
<accession>A0A7C9IA28</accession>
<keyword evidence="6 11" id="KW-0418">Kinase</keyword>
<dbReference type="GO" id="GO:0005524">
    <property type="term" value="F:ATP binding"/>
    <property type="evidence" value="ECO:0007669"/>
    <property type="project" value="UniProtKB-KW"/>
</dbReference>
<dbReference type="PROSITE" id="PS50109">
    <property type="entry name" value="HIS_KIN"/>
    <property type="match status" value="1"/>
</dbReference>
<name>A0A7C9IA28_9DEIO</name>
<dbReference type="GO" id="GO:0007234">
    <property type="term" value="P:osmosensory signaling via phosphorelay pathway"/>
    <property type="evidence" value="ECO:0007669"/>
    <property type="project" value="TreeGrafter"/>
</dbReference>
<dbReference type="GO" id="GO:0000155">
    <property type="term" value="F:phosphorelay sensor kinase activity"/>
    <property type="evidence" value="ECO:0007669"/>
    <property type="project" value="InterPro"/>
</dbReference>
<dbReference type="PANTHER" id="PTHR42878:SF7">
    <property type="entry name" value="SENSOR HISTIDINE KINASE GLRK"/>
    <property type="match status" value="1"/>
</dbReference>
<evidence type="ECO:0000313" key="11">
    <source>
        <dbReference type="EMBL" id="MVN86546.1"/>
    </source>
</evidence>
<reference evidence="11 12" key="1">
    <citation type="submission" date="2019-12" db="EMBL/GenBank/DDBJ databases">
        <title>Deinococcus sp. HMF7620 Genome sequencing and assembly.</title>
        <authorList>
            <person name="Kang H."/>
            <person name="Kim H."/>
            <person name="Joh K."/>
        </authorList>
    </citation>
    <scope>NUCLEOTIDE SEQUENCE [LARGE SCALE GENOMIC DNA]</scope>
    <source>
        <strain evidence="11 12">HMF7620</strain>
    </source>
</reference>
<keyword evidence="12" id="KW-1185">Reference proteome</keyword>
<keyword evidence="9" id="KW-0472">Membrane</keyword>
<feature type="transmembrane region" description="Helical" evidence="9">
    <location>
        <begin position="153"/>
        <end position="175"/>
    </location>
</feature>
<dbReference type="Pfam" id="PF00512">
    <property type="entry name" value="HisKA"/>
    <property type="match status" value="1"/>
</dbReference>
<dbReference type="GO" id="GO:0030295">
    <property type="term" value="F:protein kinase activator activity"/>
    <property type="evidence" value="ECO:0007669"/>
    <property type="project" value="TreeGrafter"/>
</dbReference>
<comment type="catalytic activity">
    <reaction evidence="1">
        <text>ATP + protein L-histidine = ADP + protein N-phospho-L-histidine.</text>
        <dbReference type="EC" id="2.7.13.3"/>
    </reaction>
</comment>
<evidence type="ECO:0000256" key="9">
    <source>
        <dbReference type="SAM" id="Phobius"/>
    </source>
</evidence>
<evidence type="ECO:0000256" key="5">
    <source>
        <dbReference type="ARBA" id="ARBA00022741"/>
    </source>
</evidence>
<keyword evidence="8" id="KW-0902">Two-component regulatory system</keyword>
<evidence type="ECO:0000256" key="1">
    <source>
        <dbReference type="ARBA" id="ARBA00000085"/>
    </source>
</evidence>
<dbReference type="InterPro" id="IPR003594">
    <property type="entry name" value="HATPase_dom"/>
</dbReference>
<evidence type="ECO:0000256" key="4">
    <source>
        <dbReference type="ARBA" id="ARBA00022679"/>
    </source>
</evidence>
<dbReference type="CDD" id="cd00075">
    <property type="entry name" value="HATPase"/>
    <property type="match status" value="1"/>
</dbReference>
<evidence type="ECO:0000256" key="2">
    <source>
        <dbReference type="ARBA" id="ARBA00012438"/>
    </source>
</evidence>
<evidence type="ECO:0000313" key="12">
    <source>
        <dbReference type="Proteomes" id="UP000483286"/>
    </source>
</evidence>
<dbReference type="InterPro" id="IPR004358">
    <property type="entry name" value="Sig_transdc_His_kin-like_C"/>
</dbReference>
<dbReference type="Pfam" id="PF02518">
    <property type="entry name" value="HATPase_c"/>
    <property type="match status" value="1"/>
</dbReference>
<dbReference type="SUPFAM" id="SSF55874">
    <property type="entry name" value="ATPase domain of HSP90 chaperone/DNA topoisomerase II/histidine kinase"/>
    <property type="match status" value="1"/>
</dbReference>
<protein>
    <recommendedName>
        <fullName evidence="2">histidine kinase</fullName>
        <ecNumber evidence="2">2.7.13.3</ecNumber>
    </recommendedName>
</protein>
<gene>
    <name evidence="11" type="ORF">GO986_07180</name>
</gene>
<dbReference type="InterPro" id="IPR036890">
    <property type="entry name" value="HATPase_C_sf"/>
</dbReference>
<dbReference type="CDD" id="cd00082">
    <property type="entry name" value="HisKA"/>
    <property type="match status" value="1"/>
</dbReference>
<dbReference type="AlphaFoldDB" id="A0A7C9IA28"/>
<dbReference type="GO" id="GO:0000156">
    <property type="term" value="F:phosphorelay response regulator activity"/>
    <property type="evidence" value="ECO:0007669"/>
    <property type="project" value="TreeGrafter"/>
</dbReference>
<dbReference type="PANTHER" id="PTHR42878">
    <property type="entry name" value="TWO-COMPONENT HISTIDINE KINASE"/>
    <property type="match status" value="1"/>
</dbReference>
<dbReference type="SMART" id="SM00387">
    <property type="entry name" value="HATPase_c"/>
    <property type="match status" value="1"/>
</dbReference>
<organism evidence="11 12">
    <name type="scientific">Deinococcus arboris</name>
    <dbReference type="NCBI Taxonomy" id="2682977"/>
    <lineage>
        <taxon>Bacteria</taxon>
        <taxon>Thermotogati</taxon>
        <taxon>Deinococcota</taxon>
        <taxon>Deinococci</taxon>
        <taxon>Deinococcales</taxon>
        <taxon>Deinococcaceae</taxon>
        <taxon>Deinococcus</taxon>
    </lineage>
</organism>
<evidence type="ECO:0000256" key="3">
    <source>
        <dbReference type="ARBA" id="ARBA00022553"/>
    </source>
</evidence>
<dbReference type="PRINTS" id="PR00344">
    <property type="entry name" value="BCTRLSENSOR"/>
</dbReference>
<keyword evidence="5" id="KW-0547">Nucleotide-binding</keyword>
<sequence>MTRRRLARELGLALLPALLSLGLLVVVTRPAYDALIQTGGGWKPHAYQGLAQDVLQYQVARLNPQERPARRTLLRDIALSSAQNPQQFVLLAEIERQGEARLGVVERALRLDTDASVAQAVAESLALNSAAAEYSRELGLRSAQALSDLRRTLGVAALLSGLVSVLLILRALLLWRGERLRVERREARQREALSLASHELRRPLQSLMLASDLLRQAQTPEERQHLLAMIEDSAGQLASRADLTRLNDLYLDVTLRPQRRDLRELTDRFASARVQVLNPPEPVVWAVDPGRVRQMLENLIENALKYTDSHVEVTLDVHAGAPRIRVRDFGAGMGPDERARVFLPYERGPRGLTAGQGLGLPLVRRYARAHGGDISMTQAAGGGLLLTLTFGQPAPASEVSAPSS</sequence>